<name>A0A3M7L7F5_9FLAO</name>
<protein>
    <submittedName>
        <fullName evidence="3">T9SS C-terminal target domain-containing protein</fullName>
    </submittedName>
</protein>
<proteinExistence type="predicted"/>
<dbReference type="AlphaFoldDB" id="A0A3M7L7F5"/>
<feature type="domain" description="Secretion system C-terminal sorting" evidence="2">
    <location>
        <begin position="205"/>
        <end position="273"/>
    </location>
</feature>
<accession>A0A3M7L7F5</accession>
<gene>
    <name evidence="3" type="ORF">D1632_17690</name>
</gene>
<dbReference type="EMBL" id="QWIV01000015">
    <property type="protein sequence ID" value="RMZ58119.1"/>
    <property type="molecule type" value="Genomic_DNA"/>
</dbReference>
<evidence type="ECO:0000313" key="3">
    <source>
        <dbReference type="EMBL" id="RMZ58119.1"/>
    </source>
</evidence>
<reference evidence="3 4" key="1">
    <citation type="submission" date="2018-08" db="EMBL/GenBank/DDBJ databases">
        <title>Chryseobacterium nematophagum: a novel matrix digesting pathogen of nematodes.</title>
        <authorList>
            <person name="Page A."/>
            <person name="Roberts M."/>
            <person name="Felix M.-A."/>
            <person name="Weir W."/>
        </authorList>
    </citation>
    <scope>NUCLEOTIDE SEQUENCE [LARGE SCALE GENOMIC DNA]</scope>
    <source>
        <strain evidence="3 4">JUb275</strain>
    </source>
</reference>
<evidence type="ECO:0000256" key="1">
    <source>
        <dbReference type="ARBA" id="ARBA00022729"/>
    </source>
</evidence>
<evidence type="ECO:0000259" key="2">
    <source>
        <dbReference type="Pfam" id="PF18962"/>
    </source>
</evidence>
<evidence type="ECO:0000313" key="4">
    <source>
        <dbReference type="Proteomes" id="UP000267524"/>
    </source>
</evidence>
<keyword evidence="1" id="KW-0732">Signal</keyword>
<keyword evidence="4" id="KW-1185">Reference proteome</keyword>
<comment type="caution">
    <text evidence="3">The sequence shown here is derived from an EMBL/GenBank/DDBJ whole genome shotgun (WGS) entry which is preliminary data.</text>
</comment>
<sequence length="275" mass="29731">MMSKKLFFKRFALGRLLYFLISIPLLLFSNNMKSQVCSNTANLPISGQATINGVTVTTSYTGDAYGIVYNPTEFICGNFFSGNMFTVGSANAWTMTFTFDTPVNDLVFVFAAANQGENFVFYSNGGPISIFENTNCLMGVSGNQVFGATSVGGSGGFRIHAPNNYTTLNVNGVGGQLGTIMGVCSSSISLSTKDIKDIKNEVVDIYPTQVKDVMTISSKEVLKSYKIYDESGKLVLSAPLNIHKKEINLSGIIPGNYIVAIETTTQTINKKIIKN</sequence>
<organism evidence="3 4">
    <name type="scientific">Chryseobacterium nematophagum</name>
    <dbReference type="NCBI Taxonomy" id="2305228"/>
    <lineage>
        <taxon>Bacteria</taxon>
        <taxon>Pseudomonadati</taxon>
        <taxon>Bacteroidota</taxon>
        <taxon>Flavobacteriia</taxon>
        <taxon>Flavobacteriales</taxon>
        <taxon>Weeksellaceae</taxon>
        <taxon>Chryseobacterium group</taxon>
        <taxon>Chryseobacterium</taxon>
    </lineage>
</organism>
<dbReference type="Proteomes" id="UP000267524">
    <property type="component" value="Unassembled WGS sequence"/>
</dbReference>
<dbReference type="NCBIfam" id="TIGR04183">
    <property type="entry name" value="Por_Secre_tail"/>
    <property type="match status" value="1"/>
</dbReference>
<dbReference type="InterPro" id="IPR026444">
    <property type="entry name" value="Secre_tail"/>
</dbReference>
<dbReference type="Pfam" id="PF18962">
    <property type="entry name" value="Por_Secre_tail"/>
    <property type="match status" value="1"/>
</dbReference>